<dbReference type="OMA" id="THSXSTE"/>
<sequence>MKLEREYMYATRREKKKGNVKKSKEEDIGDRAKLQYLDFKARSCGVFRYDSGIRQTQKAIYDGGDAHKFIRALEKKIKHYDRDIEKLCSHHYNSFVEAVQELLDLRSQCDNIKQNVVEVDAYLKENSKSLMEKAQQIVKMRRTQRNIAAAIDSVSLCLPVLEKYTKLQEQIEQKKYYPALKTLEQLEHTYLPRVERYRFAKNVSQNVQIYRDRIKEASFSDFTDFLENIRNVTAKIGQIALKHEFSAQDIVDFSPVYKCCLIFNVLNDKDSFENYYRKQRREQALLLFFVVEDHIMTTASGLVTRAYRDELWEIAANYVEKTLNNHFVIKDCPIDDSSAVRNKIWSKYD</sequence>
<dbReference type="Pfam" id="PF20651">
    <property type="entry name" value="EXOC6_Sec15_N"/>
    <property type="match status" value="1"/>
</dbReference>
<protein>
    <submittedName>
        <fullName evidence="3">Exocyst complex component 6</fullName>
    </submittedName>
</protein>
<dbReference type="PANTHER" id="PTHR12702">
    <property type="entry name" value="SEC15"/>
    <property type="match status" value="1"/>
</dbReference>
<dbReference type="AlphaFoldDB" id="A0A915JCW0"/>
<reference evidence="3" key="1">
    <citation type="submission" date="2022-11" db="UniProtKB">
        <authorList>
            <consortium name="WormBaseParasite"/>
        </authorList>
    </citation>
    <scope>IDENTIFICATION</scope>
</reference>
<name>A0A915JCW0_ROMCU</name>
<dbReference type="Proteomes" id="UP000887565">
    <property type="component" value="Unplaced"/>
</dbReference>
<proteinExistence type="predicted"/>
<dbReference type="GO" id="GO:0016020">
    <property type="term" value="C:membrane"/>
    <property type="evidence" value="ECO:0007669"/>
    <property type="project" value="TreeGrafter"/>
</dbReference>
<dbReference type="GO" id="GO:0000145">
    <property type="term" value="C:exocyst"/>
    <property type="evidence" value="ECO:0007669"/>
    <property type="project" value="TreeGrafter"/>
</dbReference>
<dbReference type="WBParaSite" id="nRc.2.0.1.t24348-RA">
    <property type="protein sequence ID" value="nRc.2.0.1.t24348-RA"/>
    <property type="gene ID" value="nRc.2.0.1.g24348"/>
</dbReference>
<dbReference type="GO" id="GO:0090522">
    <property type="term" value="P:vesicle tethering involved in exocytosis"/>
    <property type="evidence" value="ECO:0007669"/>
    <property type="project" value="InterPro"/>
</dbReference>
<dbReference type="InterPro" id="IPR048359">
    <property type="entry name" value="EXOC6_Sec15_N"/>
</dbReference>
<feature type="domain" description="Exocyst complex component EXOC6/Sec15 N-terminal" evidence="1">
    <location>
        <begin position="73"/>
        <end position="240"/>
    </location>
</feature>
<organism evidence="2 3">
    <name type="scientific">Romanomermis culicivorax</name>
    <name type="common">Nematode worm</name>
    <dbReference type="NCBI Taxonomy" id="13658"/>
    <lineage>
        <taxon>Eukaryota</taxon>
        <taxon>Metazoa</taxon>
        <taxon>Ecdysozoa</taxon>
        <taxon>Nematoda</taxon>
        <taxon>Enoplea</taxon>
        <taxon>Dorylaimia</taxon>
        <taxon>Mermithida</taxon>
        <taxon>Mermithoidea</taxon>
        <taxon>Mermithidae</taxon>
        <taxon>Romanomermis</taxon>
    </lineage>
</organism>
<dbReference type="GO" id="GO:0006886">
    <property type="term" value="P:intracellular protein transport"/>
    <property type="evidence" value="ECO:0007669"/>
    <property type="project" value="InterPro"/>
</dbReference>
<evidence type="ECO:0000313" key="2">
    <source>
        <dbReference type="Proteomes" id="UP000887565"/>
    </source>
</evidence>
<keyword evidence="2" id="KW-1185">Reference proteome</keyword>
<evidence type="ECO:0000259" key="1">
    <source>
        <dbReference type="Pfam" id="PF20651"/>
    </source>
</evidence>
<evidence type="ECO:0000313" key="3">
    <source>
        <dbReference type="WBParaSite" id="nRc.2.0.1.t24348-RA"/>
    </source>
</evidence>
<dbReference type="GO" id="GO:0006893">
    <property type="term" value="P:Golgi to plasma membrane transport"/>
    <property type="evidence" value="ECO:0007669"/>
    <property type="project" value="TreeGrafter"/>
</dbReference>
<dbReference type="InterPro" id="IPR007225">
    <property type="entry name" value="EXOC6/Sec15"/>
</dbReference>
<accession>A0A915JCW0</accession>
<dbReference type="PANTHER" id="PTHR12702:SF0">
    <property type="entry name" value="EXOCYST COMPLEX COMPONENT 6"/>
    <property type="match status" value="1"/>
</dbReference>